<organism evidence="1 2">
    <name type="scientific">Nepenthes gracilis</name>
    <name type="common">Slender pitcher plant</name>
    <dbReference type="NCBI Taxonomy" id="150966"/>
    <lineage>
        <taxon>Eukaryota</taxon>
        <taxon>Viridiplantae</taxon>
        <taxon>Streptophyta</taxon>
        <taxon>Embryophyta</taxon>
        <taxon>Tracheophyta</taxon>
        <taxon>Spermatophyta</taxon>
        <taxon>Magnoliopsida</taxon>
        <taxon>eudicotyledons</taxon>
        <taxon>Gunneridae</taxon>
        <taxon>Pentapetalae</taxon>
        <taxon>Caryophyllales</taxon>
        <taxon>Nepenthaceae</taxon>
        <taxon>Nepenthes</taxon>
    </lineage>
</organism>
<dbReference type="Proteomes" id="UP001279734">
    <property type="component" value="Unassembled WGS sequence"/>
</dbReference>
<reference evidence="1" key="1">
    <citation type="submission" date="2023-05" db="EMBL/GenBank/DDBJ databases">
        <title>Nepenthes gracilis genome sequencing.</title>
        <authorList>
            <person name="Fukushima K."/>
        </authorList>
    </citation>
    <scope>NUCLEOTIDE SEQUENCE</scope>
    <source>
        <strain evidence="1">SING2019-196</strain>
    </source>
</reference>
<name>A0AAD3S0P0_NEPGR</name>
<dbReference type="EMBL" id="BSYO01000003">
    <property type="protein sequence ID" value="GMH02178.1"/>
    <property type="molecule type" value="Genomic_DNA"/>
</dbReference>
<evidence type="ECO:0000313" key="1">
    <source>
        <dbReference type="EMBL" id="GMH02178.1"/>
    </source>
</evidence>
<evidence type="ECO:0000313" key="2">
    <source>
        <dbReference type="Proteomes" id="UP001279734"/>
    </source>
</evidence>
<proteinExistence type="predicted"/>
<gene>
    <name evidence="1" type="ORF">Nepgr_004017</name>
</gene>
<keyword evidence="2" id="KW-1185">Reference proteome</keyword>
<sequence length="66" mass="7060">MSMKLQFRLLALKMLERIGAVEGSSVAHGFTAALMVADRVVLQQKLQNAVVSSGSSSINLPLAVYL</sequence>
<comment type="caution">
    <text evidence="1">The sequence shown here is derived from an EMBL/GenBank/DDBJ whole genome shotgun (WGS) entry which is preliminary data.</text>
</comment>
<protein>
    <submittedName>
        <fullName evidence="1">Uncharacterized protein</fullName>
    </submittedName>
</protein>
<dbReference type="AlphaFoldDB" id="A0AAD3S0P0"/>
<accession>A0AAD3S0P0</accession>